<protein>
    <submittedName>
        <fullName evidence="2">Ribosomal-protein-L7/L12-serine acetyltransferase</fullName>
    </submittedName>
</protein>
<name>A0A811GDI6_9GAMM</name>
<dbReference type="EMBL" id="CADDTS010000033">
    <property type="protein sequence ID" value="CAB1216734.1"/>
    <property type="molecule type" value="Genomic_DNA"/>
</dbReference>
<dbReference type="PROSITE" id="PS51186">
    <property type="entry name" value="GNAT"/>
    <property type="match status" value="1"/>
</dbReference>
<dbReference type="Gene3D" id="3.40.630.30">
    <property type="match status" value="1"/>
</dbReference>
<dbReference type="InterPro" id="IPR000182">
    <property type="entry name" value="GNAT_dom"/>
</dbReference>
<evidence type="ECO:0000313" key="3">
    <source>
        <dbReference type="Proteomes" id="UP000489961"/>
    </source>
</evidence>
<dbReference type="FunFam" id="3.40.630.30:FF:000047">
    <property type="entry name" value="Acetyltransferase, GNAT family"/>
    <property type="match status" value="1"/>
</dbReference>
<dbReference type="RefSeq" id="WP_174559848.1">
    <property type="nucleotide sequence ID" value="NZ_CADDTS010000033.1"/>
</dbReference>
<feature type="domain" description="N-acetyltransferase" evidence="1">
    <location>
        <begin position="42"/>
        <end position="196"/>
    </location>
</feature>
<dbReference type="Proteomes" id="UP000489961">
    <property type="component" value="Unassembled WGS sequence"/>
</dbReference>
<evidence type="ECO:0000313" key="2">
    <source>
        <dbReference type="EMBL" id="CAB1216734.1"/>
    </source>
</evidence>
<dbReference type="PANTHER" id="PTHR43441:SF2">
    <property type="entry name" value="FAMILY ACETYLTRANSFERASE, PUTATIVE (AFU_ORTHOLOGUE AFUA_7G00850)-RELATED"/>
    <property type="match status" value="1"/>
</dbReference>
<accession>A0A811GDI6</accession>
<dbReference type="SUPFAM" id="SSF55729">
    <property type="entry name" value="Acyl-CoA N-acyltransferases (Nat)"/>
    <property type="match status" value="1"/>
</dbReference>
<evidence type="ECO:0000259" key="1">
    <source>
        <dbReference type="PROSITE" id="PS51186"/>
    </source>
</evidence>
<dbReference type="InterPro" id="IPR051908">
    <property type="entry name" value="Ribosomal_N-acetyltransferase"/>
</dbReference>
<dbReference type="Pfam" id="PF13302">
    <property type="entry name" value="Acetyltransf_3"/>
    <property type="match status" value="1"/>
</dbReference>
<keyword evidence="2" id="KW-0808">Transferase</keyword>
<dbReference type="PANTHER" id="PTHR43441">
    <property type="entry name" value="RIBOSOMAL-PROTEIN-SERINE ACETYLTRANSFERASE"/>
    <property type="match status" value="1"/>
</dbReference>
<proteinExistence type="predicted"/>
<comment type="caution">
    <text evidence="2">The sequence shown here is derived from an EMBL/GenBank/DDBJ whole genome shotgun (WGS) entry which is preliminary data.</text>
</comment>
<sequence length="239" mass="28217">MPHYQKRQENEYGQPIGFDIATPQAQVPQQDLNGSTVCLRQLTSSNLTQTRLEQLWQVIQTEVDHQCWTYLTYDAPQSLQQLQQFLNSQFNFANAVHYLIELNQHIVGWVAFLNIRPEHQAIEIGNVYFSHAMKRSTAATETIYLLLQEACSLGYRRVEWKCDELNVPSKQAALRYGFQFEGVFRQDRIYKQRNRNTAWFSILDEEWSVLKYAYMAWLHADNFDQEGKQKQRLKDLMVQ</sequence>
<dbReference type="AlphaFoldDB" id="A0A811GDI6"/>
<organism evidence="2 3">
    <name type="scientific">Acinetobacter bouvetii</name>
    <dbReference type="NCBI Taxonomy" id="202951"/>
    <lineage>
        <taxon>Bacteria</taxon>
        <taxon>Pseudomonadati</taxon>
        <taxon>Pseudomonadota</taxon>
        <taxon>Gammaproteobacteria</taxon>
        <taxon>Moraxellales</taxon>
        <taxon>Moraxellaceae</taxon>
        <taxon>Acinetobacter</taxon>
    </lineage>
</organism>
<dbReference type="InterPro" id="IPR016181">
    <property type="entry name" value="Acyl_CoA_acyltransferase"/>
</dbReference>
<gene>
    <name evidence="2" type="ORF">SFB21_1983</name>
</gene>
<reference evidence="2 3" key="1">
    <citation type="submission" date="2020-02" db="EMBL/GenBank/DDBJ databases">
        <authorList>
            <person name="Chaudhuri R."/>
        </authorList>
    </citation>
    <scope>NUCLEOTIDE SEQUENCE [LARGE SCALE GENOMIC DNA]</scope>
    <source>
        <strain evidence="2">SFB21</strain>
    </source>
</reference>
<dbReference type="GO" id="GO:1990189">
    <property type="term" value="F:protein N-terminal-serine acetyltransferase activity"/>
    <property type="evidence" value="ECO:0007669"/>
    <property type="project" value="TreeGrafter"/>
</dbReference>
<dbReference type="GO" id="GO:0008999">
    <property type="term" value="F:protein-N-terminal-alanine acetyltransferase activity"/>
    <property type="evidence" value="ECO:0007669"/>
    <property type="project" value="TreeGrafter"/>
</dbReference>